<dbReference type="Pfam" id="PF19600">
    <property type="entry name" value="DUF6105"/>
    <property type="match status" value="1"/>
</dbReference>
<dbReference type="KEGG" id="rhi:NGR_c10930"/>
<dbReference type="AlphaFoldDB" id="C3MAA0"/>
<proteinExistence type="predicted"/>
<organism evidence="2 3">
    <name type="scientific">Sinorhizobium fredii (strain NBRC 101917 / NGR234)</name>
    <dbReference type="NCBI Taxonomy" id="394"/>
    <lineage>
        <taxon>Bacteria</taxon>
        <taxon>Pseudomonadati</taxon>
        <taxon>Pseudomonadota</taxon>
        <taxon>Alphaproteobacteria</taxon>
        <taxon>Hyphomicrobiales</taxon>
        <taxon>Rhizobiaceae</taxon>
        <taxon>Sinorhizobium/Ensifer group</taxon>
        <taxon>Sinorhizobium</taxon>
    </lineage>
</organism>
<evidence type="ECO:0000313" key="2">
    <source>
        <dbReference type="EMBL" id="ACP24879.1"/>
    </source>
</evidence>
<dbReference type="HOGENOM" id="CLU_124966_0_0_5"/>
<dbReference type="EMBL" id="CP001389">
    <property type="protein sequence ID" value="ACP24879.1"/>
    <property type="molecule type" value="Genomic_DNA"/>
</dbReference>
<keyword evidence="1 2" id="KW-0812">Transmembrane</keyword>
<reference evidence="2 3" key="1">
    <citation type="journal article" date="2009" name="Appl. Environ. Microbiol.">
        <title>Rhizobium sp. strain NGR234 possesses a remarkable number of secretion systems.</title>
        <authorList>
            <person name="Schmeisser C."/>
            <person name="Liesegang H."/>
            <person name="Krysciak D."/>
            <person name="Bakkou N."/>
            <person name="Le Quere A."/>
            <person name="Wollherr A."/>
            <person name="Heinemeyer I."/>
            <person name="Morgenstern B."/>
            <person name="Pommerening-Roeser A."/>
            <person name="Flores M."/>
            <person name="Palacios R."/>
            <person name="Brenner S."/>
            <person name="Gottschalk G."/>
            <person name="Schmitz R.A."/>
            <person name="Broughton W.J."/>
            <person name="Perret X."/>
            <person name="Strittmatter A.W."/>
            <person name="Streit W.R."/>
        </authorList>
    </citation>
    <scope>NUCLEOTIDE SEQUENCE [LARGE SCALE GENOMIC DNA]</scope>
    <source>
        <strain evidence="3">NBRC 101917 / NGR234</strain>
    </source>
</reference>
<accession>C3MAA0</accession>
<protein>
    <submittedName>
        <fullName evidence="2">Transmembrane protein</fullName>
    </submittedName>
</protein>
<sequence length="186" mass="20827">MRWGGDGTDTDASSMKFGTERFGENWLDDRHDDVFRRTGARHSNARRRPLRLRSRGAGHLSAAVRPGREERRMKWLMIFWGGPVILLTGWYSLSYYDMSFGIFMLTREAHDLVFRVYGHVLGIPPESIPPLVARAMVVDTIVLFGLVALRRHRQIASWFGARFGGATSQPAGASPLPSNANLSSAP</sequence>
<keyword evidence="1" id="KW-0472">Membrane</keyword>
<dbReference type="InterPro" id="IPR046087">
    <property type="entry name" value="DUF6105"/>
</dbReference>
<evidence type="ECO:0000256" key="1">
    <source>
        <dbReference type="SAM" id="Phobius"/>
    </source>
</evidence>
<gene>
    <name evidence="2" type="ordered locus">NGR_c10930</name>
</gene>
<evidence type="ECO:0000313" key="3">
    <source>
        <dbReference type="Proteomes" id="UP000001054"/>
    </source>
</evidence>
<dbReference type="OrthoDB" id="7906687at2"/>
<name>C3MAA0_SINFN</name>
<dbReference type="Proteomes" id="UP000001054">
    <property type="component" value="Chromosome"/>
</dbReference>
<keyword evidence="1" id="KW-1133">Transmembrane helix</keyword>
<feature type="transmembrane region" description="Helical" evidence="1">
    <location>
        <begin position="75"/>
        <end position="93"/>
    </location>
</feature>
<keyword evidence="3" id="KW-1185">Reference proteome</keyword>
<feature type="transmembrane region" description="Helical" evidence="1">
    <location>
        <begin position="131"/>
        <end position="149"/>
    </location>
</feature>
<dbReference type="eggNOG" id="ENOG503339S">
    <property type="taxonomic scope" value="Bacteria"/>
</dbReference>